<dbReference type="InterPro" id="IPR008936">
    <property type="entry name" value="Rho_GTPase_activation_prot"/>
</dbReference>
<evidence type="ECO:0000313" key="2">
    <source>
        <dbReference type="Proteomes" id="UP000499080"/>
    </source>
</evidence>
<dbReference type="EMBL" id="BGPR01042278">
    <property type="protein sequence ID" value="GBO18679.1"/>
    <property type="molecule type" value="Genomic_DNA"/>
</dbReference>
<name>A0A4Y2V0C7_ARAVE</name>
<dbReference type="PANTHER" id="PTHR16206">
    <property type="entry name" value="DEP DOMAIN-CONTAINING"/>
    <property type="match status" value="1"/>
</dbReference>
<dbReference type="Proteomes" id="UP000499080">
    <property type="component" value="Unassembled WGS sequence"/>
</dbReference>
<sequence length="296" mass="33819">MSCGCCVHHNQKDRPIFVEEEKENVFSSPCNLDSSTFTPDAKFSSKRRSIRLKTPLLRVRDTKPSPVRFSKRNARDPDEEAISNLRDTALAILLQMVEVPMLESLLSVPFDLPELAEAPQPFIFENDFTPRKIKPAKIDYRGPVADLPWVKASFLCLDGRHPAGITGLWSLQACKVLCYKSVVERFSCSAESLIPGEYFSICIPIVQMLKSEQRKRALYALQLLILHLPWKRRTQLQHLLQFLHLVVDDIFVSVDKRGGHPTGKPGKPGIVREFRETRKKQGKVREIYSKPGFFLF</sequence>
<dbReference type="AlphaFoldDB" id="A0A4Y2V0C7"/>
<dbReference type="PANTHER" id="PTHR16206:SF19">
    <property type="entry name" value="DEP DOMAIN-CONTAINING PROTEIN"/>
    <property type="match status" value="1"/>
</dbReference>
<comment type="caution">
    <text evidence="1">The sequence shown here is derived from an EMBL/GenBank/DDBJ whole genome shotgun (WGS) entry which is preliminary data.</text>
</comment>
<protein>
    <submittedName>
        <fullName evidence="1">Uncharacterized protein</fullName>
    </submittedName>
</protein>
<dbReference type="SUPFAM" id="SSF48350">
    <property type="entry name" value="GTPase activation domain, GAP"/>
    <property type="match status" value="1"/>
</dbReference>
<evidence type="ECO:0000313" key="1">
    <source>
        <dbReference type="EMBL" id="GBO18679.1"/>
    </source>
</evidence>
<proteinExistence type="predicted"/>
<gene>
    <name evidence="1" type="ORF">AVEN_49515_1</name>
</gene>
<organism evidence="1 2">
    <name type="scientific">Araneus ventricosus</name>
    <name type="common">Orbweaver spider</name>
    <name type="synonym">Epeira ventricosa</name>
    <dbReference type="NCBI Taxonomy" id="182803"/>
    <lineage>
        <taxon>Eukaryota</taxon>
        <taxon>Metazoa</taxon>
        <taxon>Ecdysozoa</taxon>
        <taxon>Arthropoda</taxon>
        <taxon>Chelicerata</taxon>
        <taxon>Arachnida</taxon>
        <taxon>Araneae</taxon>
        <taxon>Araneomorphae</taxon>
        <taxon>Entelegynae</taxon>
        <taxon>Araneoidea</taxon>
        <taxon>Araneidae</taxon>
        <taxon>Araneus</taxon>
    </lineage>
</organism>
<reference evidence="1 2" key="1">
    <citation type="journal article" date="2019" name="Sci. Rep.">
        <title>Orb-weaving spider Araneus ventricosus genome elucidates the spidroin gene catalogue.</title>
        <authorList>
            <person name="Kono N."/>
            <person name="Nakamura H."/>
            <person name="Ohtoshi R."/>
            <person name="Moran D.A.P."/>
            <person name="Shinohara A."/>
            <person name="Yoshida Y."/>
            <person name="Fujiwara M."/>
            <person name="Mori M."/>
            <person name="Tomita M."/>
            <person name="Arakawa K."/>
        </authorList>
    </citation>
    <scope>NUCLEOTIDE SEQUENCE [LARGE SCALE GENOMIC DNA]</scope>
</reference>
<keyword evidence="2" id="KW-1185">Reference proteome</keyword>
<accession>A0A4Y2V0C7</accession>
<dbReference type="OrthoDB" id="6418857at2759"/>